<feature type="compositionally biased region" description="Low complexity" evidence="1">
    <location>
        <begin position="10"/>
        <end position="20"/>
    </location>
</feature>
<name>A0A5M9K3J4_MONFR</name>
<reference evidence="2 3" key="1">
    <citation type="submission" date="2019-06" db="EMBL/GenBank/DDBJ databases">
        <title>Genome Sequence of the Brown Rot Fungal Pathogen Monilinia fructicola.</title>
        <authorList>
            <person name="De Miccolis Angelini R.M."/>
            <person name="Landi L."/>
            <person name="Abate D."/>
            <person name="Pollastro S."/>
            <person name="Romanazzi G."/>
            <person name="Faretra F."/>
        </authorList>
    </citation>
    <scope>NUCLEOTIDE SEQUENCE [LARGE SCALE GENOMIC DNA]</scope>
    <source>
        <strain evidence="2 3">Mfrc123</strain>
    </source>
</reference>
<dbReference type="AlphaFoldDB" id="A0A5M9K3J4"/>
<evidence type="ECO:0000256" key="1">
    <source>
        <dbReference type="SAM" id="MobiDB-lite"/>
    </source>
</evidence>
<proteinExistence type="predicted"/>
<protein>
    <submittedName>
        <fullName evidence="2">Uncharacterized protein</fullName>
    </submittedName>
</protein>
<gene>
    <name evidence="2" type="ORF">EYC84_006501</name>
</gene>
<feature type="region of interest" description="Disordered" evidence="1">
    <location>
        <begin position="43"/>
        <end position="77"/>
    </location>
</feature>
<sequence>MRFQFHDVVSTSNALSPSSKSSLMALCKRHTIYTSNLLSSHLVLHSPPPSPSDLTPPSPHSSPMYSSRCPQPTQRDY</sequence>
<organism evidence="2 3">
    <name type="scientific">Monilinia fructicola</name>
    <name type="common">Brown rot fungus</name>
    <name type="synonym">Ciboria fructicola</name>
    <dbReference type="NCBI Taxonomy" id="38448"/>
    <lineage>
        <taxon>Eukaryota</taxon>
        <taxon>Fungi</taxon>
        <taxon>Dikarya</taxon>
        <taxon>Ascomycota</taxon>
        <taxon>Pezizomycotina</taxon>
        <taxon>Leotiomycetes</taxon>
        <taxon>Helotiales</taxon>
        <taxon>Sclerotiniaceae</taxon>
        <taxon>Monilinia</taxon>
    </lineage>
</organism>
<evidence type="ECO:0000313" key="3">
    <source>
        <dbReference type="Proteomes" id="UP000322873"/>
    </source>
</evidence>
<feature type="compositionally biased region" description="Polar residues" evidence="1">
    <location>
        <begin position="68"/>
        <end position="77"/>
    </location>
</feature>
<keyword evidence="3" id="KW-1185">Reference proteome</keyword>
<dbReference type="EMBL" id="VICG01000001">
    <property type="protein sequence ID" value="KAA8576368.1"/>
    <property type="molecule type" value="Genomic_DNA"/>
</dbReference>
<evidence type="ECO:0000313" key="2">
    <source>
        <dbReference type="EMBL" id="KAA8576368.1"/>
    </source>
</evidence>
<comment type="caution">
    <text evidence="2">The sequence shown here is derived from an EMBL/GenBank/DDBJ whole genome shotgun (WGS) entry which is preliminary data.</text>
</comment>
<feature type="region of interest" description="Disordered" evidence="1">
    <location>
        <begin position="1"/>
        <end position="20"/>
    </location>
</feature>
<feature type="compositionally biased region" description="Pro residues" evidence="1">
    <location>
        <begin position="46"/>
        <end position="60"/>
    </location>
</feature>
<accession>A0A5M9K3J4</accession>
<dbReference type="Proteomes" id="UP000322873">
    <property type="component" value="Unassembled WGS sequence"/>
</dbReference>